<dbReference type="AlphaFoldDB" id="A0A3B0RQP4"/>
<protein>
    <recommendedName>
        <fullName evidence="3">Heme A synthase, cytochrome oxidase biogenesis protein Cox15-CtaA</fullName>
    </recommendedName>
</protein>
<gene>
    <name evidence="2" type="ORF">MNBD_ACTINO01-1203</name>
</gene>
<proteinExistence type="predicted"/>
<feature type="transmembrane region" description="Helical" evidence="1">
    <location>
        <begin position="109"/>
        <end position="131"/>
    </location>
</feature>
<organism evidence="2">
    <name type="scientific">hydrothermal vent metagenome</name>
    <dbReference type="NCBI Taxonomy" id="652676"/>
    <lineage>
        <taxon>unclassified sequences</taxon>
        <taxon>metagenomes</taxon>
        <taxon>ecological metagenomes</taxon>
    </lineage>
</organism>
<accession>A0A3B0RQP4</accession>
<name>A0A3B0RQP4_9ZZZZ</name>
<dbReference type="EMBL" id="UOEI01000155">
    <property type="protein sequence ID" value="VAV95680.1"/>
    <property type="molecule type" value="Genomic_DNA"/>
</dbReference>
<feature type="transmembrane region" description="Helical" evidence="1">
    <location>
        <begin position="21"/>
        <end position="40"/>
    </location>
</feature>
<keyword evidence="1" id="KW-1133">Transmembrane helix</keyword>
<evidence type="ECO:0008006" key="3">
    <source>
        <dbReference type="Google" id="ProtNLM"/>
    </source>
</evidence>
<feature type="transmembrane region" description="Helical" evidence="1">
    <location>
        <begin position="85"/>
        <end position="103"/>
    </location>
</feature>
<feature type="transmembrane region" description="Helical" evidence="1">
    <location>
        <begin position="52"/>
        <end position="73"/>
    </location>
</feature>
<keyword evidence="1" id="KW-0472">Membrane</keyword>
<keyword evidence="1" id="KW-0812">Transmembrane</keyword>
<evidence type="ECO:0000313" key="2">
    <source>
        <dbReference type="EMBL" id="VAV95680.1"/>
    </source>
</evidence>
<evidence type="ECO:0000256" key="1">
    <source>
        <dbReference type="SAM" id="Phobius"/>
    </source>
</evidence>
<sequence length="134" mass="14515">MSSTQELPTTQRTQPVRRFKTVELALAGLIVVAIFIQSVLAGQHLVFDAPIVLHGIIGSTVFLFQAIVIILVFMDRTSMEHKVTAIVIFGLLFAQIGLGYASRTGGSSLVAMHIPLGIVLFGASTWQLAILRLK</sequence>
<reference evidence="2" key="1">
    <citation type="submission" date="2018-06" db="EMBL/GenBank/DDBJ databases">
        <authorList>
            <person name="Zhirakovskaya E."/>
        </authorList>
    </citation>
    <scope>NUCLEOTIDE SEQUENCE</scope>
</reference>